<dbReference type="PANTHER" id="PTHR42718">
    <property type="entry name" value="MAJOR FACILITATOR SUPERFAMILY MULTIDRUG TRANSPORTER MFSC"/>
    <property type="match status" value="1"/>
</dbReference>
<dbReference type="SUPFAM" id="SSF103473">
    <property type="entry name" value="MFS general substrate transporter"/>
    <property type="match status" value="1"/>
</dbReference>
<evidence type="ECO:0000256" key="6">
    <source>
        <dbReference type="SAM" id="Phobius"/>
    </source>
</evidence>
<comment type="subcellular location">
    <subcellularLocation>
        <location evidence="1">Cell membrane</location>
        <topology evidence="1">Multi-pass membrane protein</topology>
    </subcellularLocation>
</comment>
<feature type="transmembrane region" description="Helical" evidence="6">
    <location>
        <begin position="215"/>
        <end position="236"/>
    </location>
</feature>
<sequence length="294" mass="30185">MWIAVHRGARLGLPRRPVNRTATEHQPQAPTVLRVPSTSVAGGGDHDGTAVEHRTHTGSRPTRHRHLSRDAGGGNELVQHQRPSGCTRRGVRPERAGTGSGAAAFLVAYAGLLPGAGRLVDVRGRGPVFLAGVIAFAPGSVVCAAAGTIWLMMLGRIIQGIGAALSAPAALALITEGLPAGVARNKAVALYGSMGAAGFSVGLVVPGIVVSLVGWRASFLVVLPVVLVVAVAAWPLRGLRGSRDRELDLAGTTLLTGAMMLADCPVEVVRSPGIFASCVRASMVANSSVRPTNP</sequence>
<accession>A0ABY2E8M7</accession>
<feature type="region of interest" description="Disordered" evidence="5">
    <location>
        <begin position="35"/>
        <end position="94"/>
    </location>
</feature>
<dbReference type="InterPro" id="IPR011701">
    <property type="entry name" value="MFS"/>
</dbReference>
<dbReference type="InterPro" id="IPR036259">
    <property type="entry name" value="MFS_trans_sf"/>
</dbReference>
<evidence type="ECO:0000256" key="2">
    <source>
        <dbReference type="ARBA" id="ARBA00022692"/>
    </source>
</evidence>
<feature type="compositionally biased region" description="Basic and acidic residues" evidence="5">
    <location>
        <begin position="44"/>
        <end position="55"/>
    </location>
</feature>
<dbReference type="PANTHER" id="PTHR42718:SF39">
    <property type="entry name" value="ACTINORHODIN TRANSPORTER-RELATED"/>
    <property type="match status" value="1"/>
</dbReference>
<name>A0ABY2E8M7_9MICO</name>
<organism evidence="8 9">
    <name type="scientific">Occultella glacieicola</name>
    <dbReference type="NCBI Taxonomy" id="2518684"/>
    <lineage>
        <taxon>Bacteria</taxon>
        <taxon>Bacillati</taxon>
        <taxon>Actinomycetota</taxon>
        <taxon>Actinomycetes</taxon>
        <taxon>Micrococcales</taxon>
        <taxon>Ruaniaceae</taxon>
        <taxon>Occultella</taxon>
    </lineage>
</organism>
<keyword evidence="9" id="KW-1185">Reference proteome</keyword>
<gene>
    <name evidence="8" type="ORF">EXU48_01295</name>
</gene>
<feature type="transmembrane region" description="Helical" evidence="6">
    <location>
        <begin position="187"/>
        <end position="209"/>
    </location>
</feature>
<dbReference type="Gene3D" id="1.20.1720.10">
    <property type="entry name" value="Multidrug resistance protein D"/>
    <property type="match status" value="1"/>
</dbReference>
<dbReference type="Proteomes" id="UP000504882">
    <property type="component" value="Unassembled WGS sequence"/>
</dbReference>
<evidence type="ECO:0000256" key="3">
    <source>
        <dbReference type="ARBA" id="ARBA00022989"/>
    </source>
</evidence>
<dbReference type="PROSITE" id="PS50850">
    <property type="entry name" value="MFS"/>
    <property type="match status" value="1"/>
</dbReference>
<evidence type="ECO:0000313" key="8">
    <source>
        <dbReference type="EMBL" id="TDE98864.1"/>
    </source>
</evidence>
<keyword evidence="4 6" id="KW-0472">Membrane</keyword>
<proteinExistence type="predicted"/>
<reference evidence="8 9" key="1">
    <citation type="submission" date="2019-03" db="EMBL/GenBank/DDBJ databases">
        <title>Genomic features of bacteria from cold environments.</title>
        <authorList>
            <person name="Shen L."/>
        </authorList>
    </citation>
    <scope>NUCLEOTIDE SEQUENCE [LARGE SCALE GENOMIC DNA]</scope>
    <source>
        <strain evidence="9">T3246-1</strain>
    </source>
</reference>
<keyword evidence="2 6" id="KW-0812">Transmembrane</keyword>
<dbReference type="InterPro" id="IPR020846">
    <property type="entry name" value="MFS_dom"/>
</dbReference>
<evidence type="ECO:0000256" key="4">
    <source>
        <dbReference type="ARBA" id="ARBA00023136"/>
    </source>
</evidence>
<dbReference type="EMBL" id="SMNA01000001">
    <property type="protein sequence ID" value="TDE98864.1"/>
    <property type="molecule type" value="Genomic_DNA"/>
</dbReference>
<dbReference type="Pfam" id="PF07690">
    <property type="entry name" value="MFS_1"/>
    <property type="match status" value="1"/>
</dbReference>
<feature type="domain" description="Major facilitator superfamily (MFS) profile" evidence="7">
    <location>
        <begin position="31"/>
        <end position="294"/>
    </location>
</feature>
<evidence type="ECO:0000256" key="1">
    <source>
        <dbReference type="ARBA" id="ARBA00004651"/>
    </source>
</evidence>
<feature type="transmembrane region" description="Helical" evidence="6">
    <location>
        <begin position="157"/>
        <end position="175"/>
    </location>
</feature>
<dbReference type="RefSeq" id="WP_133105766.1">
    <property type="nucleotide sequence ID" value="NZ_SMNA01000001.1"/>
</dbReference>
<feature type="transmembrane region" description="Helical" evidence="6">
    <location>
        <begin position="128"/>
        <end position="151"/>
    </location>
</feature>
<evidence type="ECO:0000256" key="5">
    <source>
        <dbReference type="SAM" id="MobiDB-lite"/>
    </source>
</evidence>
<comment type="caution">
    <text evidence="8">The sequence shown here is derived from an EMBL/GenBank/DDBJ whole genome shotgun (WGS) entry which is preliminary data.</text>
</comment>
<evidence type="ECO:0000259" key="7">
    <source>
        <dbReference type="PROSITE" id="PS50850"/>
    </source>
</evidence>
<evidence type="ECO:0000313" key="9">
    <source>
        <dbReference type="Proteomes" id="UP000504882"/>
    </source>
</evidence>
<keyword evidence="3 6" id="KW-1133">Transmembrane helix</keyword>
<protein>
    <submittedName>
        <fullName evidence="8">MFS transporter</fullName>
    </submittedName>
</protein>